<name>V4QAK1_STUCH</name>
<comment type="caution">
    <text evidence="2">The sequence shown here is derived from an EMBL/GenBank/DDBJ whole genome shotgun (WGS) entry which is preliminary data.</text>
</comment>
<feature type="transmembrane region" description="Helical" evidence="1">
    <location>
        <begin position="354"/>
        <end position="374"/>
    </location>
</feature>
<dbReference type="PATRIC" id="fig|1263865.4.peg.1744"/>
<keyword evidence="1" id="KW-1133">Transmembrane helix</keyword>
<gene>
    <name evidence="2" type="ORF">F753_09025</name>
</gene>
<accession>V4QAK1</accession>
<sequence>MMLRSILISNGAFVIKAFFAFALTTYLANSMKTEDFATWSILISVSMFFTLSDFGAGQYLLRRFVAGIGVEGFELERKTLVLNSKVVFLIVSVFFMFVSIFVAGFYPGLNELKQSALLLFFVLVLARTFFTPYLALLSAYEFFHLRKVIEATTYVAAFLVVYLASSFDFSVAAIINAYAIVFFVGAVAPFFLCRHLKLISGFAGFDSVSKSVVTEILVSSVPYFINNLSLLVTRGGLVFFAGLLLIDTEVVVLAIYYALFYQVVFQFFDIVVRSLQPRALSNPRGYKKAEFLLYIFLVCFVFCGAFGGEVILGLLYPKISFEYSSMLIFIVLGAVEILFSMMNAKWQMDSRFNGLVALSSMVKAIMYLVFFVLFSFGYTSDTLHGFLLGVLWINIFVVSVSALFQYVKGIHRYEA</sequence>
<reference evidence="2 3" key="1">
    <citation type="submission" date="2013-07" db="EMBL/GenBank/DDBJ databases">
        <authorList>
            <person name="Schaap P.J."/>
            <person name="Mehboob F."/>
            <person name="Oosterkamp M.J."/>
            <person name="de Vos W.M."/>
            <person name="Stams A.J.M."/>
            <person name="Koehorst J.J."/>
        </authorList>
    </citation>
    <scope>NUCLEOTIDE SEQUENCE [LARGE SCALE GENOMIC DNA]</scope>
    <source>
        <strain evidence="2 3">AW-1</strain>
    </source>
</reference>
<evidence type="ECO:0008006" key="4">
    <source>
        <dbReference type="Google" id="ProtNLM"/>
    </source>
</evidence>
<keyword evidence="1" id="KW-0472">Membrane</keyword>
<feature type="transmembrane region" description="Helical" evidence="1">
    <location>
        <begin position="252"/>
        <end position="271"/>
    </location>
</feature>
<feature type="transmembrane region" description="Helical" evidence="1">
    <location>
        <begin position="386"/>
        <end position="407"/>
    </location>
</feature>
<protein>
    <recommendedName>
        <fullName evidence="4">Polysaccharide biosynthesis protein C-terminal domain-containing protein</fullName>
    </recommendedName>
</protein>
<proteinExistence type="predicted"/>
<evidence type="ECO:0000313" key="3">
    <source>
        <dbReference type="Proteomes" id="UP000017822"/>
    </source>
</evidence>
<dbReference type="EMBL" id="AOFQ01000027">
    <property type="protein sequence ID" value="ESQ99734.1"/>
    <property type="molecule type" value="Genomic_DNA"/>
</dbReference>
<evidence type="ECO:0000313" key="2">
    <source>
        <dbReference type="EMBL" id="ESQ99734.1"/>
    </source>
</evidence>
<organism evidence="2 3">
    <name type="scientific">Stutzerimonas chloritidismutans AW-1</name>
    <dbReference type="NCBI Taxonomy" id="1263865"/>
    <lineage>
        <taxon>Bacteria</taxon>
        <taxon>Pseudomonadati</taxon>
        <taxon>Pseudomonadota</taxon>
        <taxon>Gammaproteobacteria</taxon>
        <taxon>Pseudomonadales</taxon>
        <taxon>Pseudomonadaceae</taxon>
        <taxon>Stutzerimonas</taxon>
    </lineage>
</organism>
<feature type="transmembrane region" description="Helical" evidence="1">
    <location>
        <begin position="7"/>
        <end position="27"/>
    </location>
</feature>
<dbReference type="Proteomes" id="UP000017822">
    <property type="component" value="Unassembled WGS sequence"/>
</dbReference>
<keyword evidence="1" id="KW-0812">Transmembrane</keyword>
<feature type="transmembrane region" description="Helical" evidence="1">
    <location>
        <begin position="148"/>
        <end position="165"/>
    </location>
</feature>
<feature type="transmembrane region" description="Helical" evidence="1">
    <location>
        <begin position="323"/>
        <end position="342"/>
    </location>
</feature>
<feature type="transmembrane region" description="Helical" evidence="1">
    <location>
        <begin position="291"/>
        <end position="317"/>
    </location>
</feature>
<dbReference type="AlphaFoldDB" id="V4QAK1"/>
<feature type="transmembrane region" description="Helical" evidence="1">
    <location>
        <begin position="39"/>
        <end position="61"/>
    </location>
</feature>
<feature type="transmembrane region" description="Helical" evidence="1">
    <location>
        <begin position="115"/>
        <end position="136"/>
    </location>
</feature>
<feature type="transmembrane region" description="Helical" evidence="1">
    <location>
        <begin position="171"/>
        <end position="192"/>
    </location>
</feature>
<evidence type="ECO:0000256" key="1">
    <source>
        <dbReference type="SAM" id="Phobius"/>
    </source>
</evidence>
<feature type="transmembrane region" description="Helical" evidence="1">
    <location>
        <begin position="86"/>
        <end position="109"/>
    </location>
</feature>
<feature type="transmembrane region" description="Helical" evidence="1">
    <location>
        <begin position="228"/>
        <end position="246"/>
    </location>
</feature>